<dbReference type="InterPro" id="IPR044549">
    <property type="entry name" value="bHLH_AtIBH1-like"/>
</dbReference>
<keyword evidence="2" id="KW-1185">Reference proteome</keyword>
<proteinExistence type="predicted"/>
<reference evidence="1 2" key="1">
    <citation type="submission" date="2021-09" db="EMBL/GenBank/DDBJ databases">
        <title>Genomic insights and catalytic innovation underlie evolution of tropane alkaloids biosynthesis.</title>
        <authorList>
            <person name="Wang Y.-J."/>
            <person name="Tian T."/>
            <person name="Huang J.-P."/>
            <person name="Huang S.-X."/>
        </authorList>
    </citation>
    <scope>NUCLEOTIDE SEQUENCE [LARGE SCALE GENOMIC DNA]</scope>
    <source>
        <strain evidence="1">KIB-2018</strain>
        <tissue evidence="1">Leaf</tissue>
    </source>
</reference>
<organism evidence="1 2">
    <name type="scientific">Erythroxylum novogranatense</name>
    <dbReference type="NCBI Taxonomy" id="1862640"/>
    <lineage>
        <taxon>Eukaryota</taxon>
        <taxon>Viridiplantae</taxon>
        <taxon>Streptophyta</taxon>
        <taxon>Embryophyta</taxon>
        <taxon>Tracheophyta</taxon>
        <taxon>Spermatophyta</taxon>
        <taxon>Magnoliopsida</taxon>
        <taxon>eudicotyledons</taxon>
        <taxon>Gunneridae</taxon>
        <taxon>Pentapetalae</taxon>
        <taxon>rosids</taxon>
        <taxon>fabids</taxon>
        <taxon>Malpighiales</taxon>
        <taxon>Erythroxylaceae</taxon>
        <taxon>Erythroxylum</taxon>
    </lineage>
</organism>
<dbReference type="GO" id="GO:0006355">
    <property type="term" value="P:regulation of DNA-templated transcription"/>
    <property type="evidence" value="ECO:0007669"/>
    <property type="project" value="InterPro"/>
</dbReference>
<accession>A0AAV8SFU6</accession>
<evidence type="ECO:0008006" key="3">
    <source>
        <dbReference type="Google" id="ProtNLM"/>
    </source>
</evidence>
<evidence type="ECO:0000313" key="1">
    <source>
        <dbReference type="EMBL" id="KAJ8751060.1"/>
    </source>
</evidence>
<protein>
    <recommendedName>
        <fullName evidence="3">BHLH domain-containing protein</fullName>
    </recommendedName>
</protein>
<comment type="caution">
    <text evidence="1">The sequence shown here is derived from an EMBL/GenBank/DDBJ whole genome shotgun (WGS) entry which is preliminary data.</text>
</comment>
<evidence type="ECO:0000313" key="2">
    <source>
        <dbReference type="Proteomes" id="UP001159364"/>
    </source>
</evidence>
<dbReference type="AlphaFoldDB" id="A0AAV8SFU6"/>
<sequence length="78" mass="9277">MNRRYHVNSKKMGFLMAKKKVKVENFATQRNLETLRMMIPGCQQEVDVETLFQKSIQHIVELKLQVHILRSLLKLYGF</sequence>
<dbReference type="EMBL" id="JAIWQS010000011">
    <property type="protein sequence ID" value="KAJ8751060.1"/>
    <property type="molecule type" value="Genomic_DNA"/>
</dbReference>
<name>A0AAV8SFU6_9ROSI</name>
<dbReference type="CDD" id="cd11444">
    <property type="entry name" value="bHLH_AtIBH1_like"/>
    <property type="match status" value="1"/>
</dbReference>
<gene>
    <name evidence="1" type="ORF">K2173_016241</name>
</gene>
<dbReference type="Proteomes" id="UP001159364">
    <property type="component" value="Linkage Group LG11"/>
</dbReference>